<proteinExistence type="predicted"/>
<organism evidence="1">
    <name type="scientific">mine drainage metagenome</name>
    <dbReference type="NCBI Taxonomy" id="410659"/>
    <lineage>
        <taxon>unclassified sequences</taxon>
        <taxon>metagenomes</taxon>
        <taxon>ecological metagenomes</taxon>
    </lineage>
</organism>
<comment type="caution">
    <text evidence="1">The sequence shown here is derived from an EMBL/GenBank/DDBJ whole genome shotgun (WGS) entry which is preliminary data.</text>
</comment>
<evidence type="ECO:0000313" key="1">
    <source>
        <dbReference type="EMBL" id="EQD72399.1"/>
    </source>
</evidence>
<reference evidence="1" key="2">
    <citation type="journal article" date="2014" name="ISME J.">
        <title>Microbial stratification in low pH oxic and suboxic macroscopic growths along an acid mine drainage.</title>
        <authorList>
            <person name="Mendez-Garcia C."/>
            <person name="Mesa V."/>
            <person name="Sprenger R.R."/>
            <person name="Richter M."/>
            <person name="Diez M.S."/>
            <person name="Solano J."/>
            <person name="Bargiela R."/>
            <person name="Golyshina O.V."/>
            <person name="Manteca A."/>
            <person name="Ramos J.L."/>
            <person name="Gallego J.R."/>
            <person name="Llorente I."/>
            <person name="Martins Dos Santos V.A."/>
            <person name="Jensen O.N."/>
            <person name="Pelaez A.I."/>
            <person name="Sanchez J."/>
            <person name="Ferrer M."/>
        </authorList>
    </citation>
    <scope>NUCLEOTIDE SEQUENCE</scope>
</reference>
<reference evidence="1" key="1">
    <citation type="submission" date="2013-08" db="EMBL/GenBank/DDBJ databases">
        <authorList>
            <person name="Mendez C."/>
            <person name="Richter M."/>
            <person name="Ferrer M."/>
            <person name="Sanchez J."/>
        </authorList>
    </citation>
    <scope>NUCLEOTIDE SEQUENCE</scope>
</reference>
<feature type="non-terminal residue" evidence="1">
    <location>
        <position position="85"/>
    </location>
</feature>
<name>T1CU68_9ZZZZ</name>
<protein>
    <submittedName>
        <fullName evidence="1">Transposase</fullName>
    </submittedName>
</protein>
<dbReference type="EMBL" id="AUZY01002342">
    <property type="protein sequence ID" value="EQD72399.1"/>
    <property type="molecule type" value="Genomic_DNA"/>
</dbReference>
<sequence length="85" mass="9497">FRDLERGLHACWASRTGKRSGPRVGFPHFKKKGRSRDAFRLTGALRLHGRAVTLPRIGTVRLHEDATRWAHRVAAGTVRITAATV</sequence>
<dbReference type="AlphaFoldDB" id="T1CU68"/>
<gene>
    <name evidence="1" type="ORF">B1B_03783</name>
</gene>
<feature type="non-terminal residue" evidence="1">
    <location>
        <position position="1"/>
    </location>
</feature>
<accession>T1CU68</accession>